<keyword evidence="3" id="KW-1185">Reference proteome</keyword>
<evidence type="ECO:0000313" key="3">
    <source>
        <dbReference type="Proteomes" id="UP001500238"/>
    </source>
</evidence>
<gene>
    <name evidence="2" type="ORF">GCM10009102_25630</name>
</gene>
<evidence type="ECO:0000256" key="1">
    <source>
        <dbReference type="SAM" id="MobiDB-lite"/>
    </source>
</evidence>
<reference evidence="2 3" key="1">
    <citation type="journal article" date="2019" name="Int. J. Syst. Evol. Microbiol.">
        <title>The Global Catalogue of Microorganisms (GCM) 10K type strain sequencing project: providing services to taxonomists for standard genome sequencing and annotation.</title>
        <authorList>
            <consortium name="The Broad Institute Genomics Platform"/>
            <consortium name="The Broad Institute Genome Sequencing Center for Infectious Disease"/>
            <person name="Wu L."/>
            <person name="Ma J."/>
        </authorList>
    </citation>
    <scope>NUCLEOTIDE SEQUENCE [LARGE SCALE GENOMIC DNA]</scope>
    <source>
        <strain evidence="2 3">JCM 14603</strain>
    </source>
</reference>
<sequence>MTCEKETDMADDTGNERVRYVPDSPNVGAADPDGNPDDAKGSAKDQSRADDLAAKVAVGDELSAYEKVAGRGVRPD</sequence>
<organism evidence="2 3">
    <name type="scientific">Sphingomonas insulae</name>
    <dbReference type="NCBI Taxonomy" id="424800"/>
    <lineage>
        <taxon>Bacteria</taxon>
        <taxon>Pseudomonadati</taxon>
        <taxon>Pseudomonadota</taxon>
        <taxon>Alphaproteobacteria</taxon>
        <taxon>Sphingomonadales</taxon>
        <taxon>Sphingomonadaceae</taxon>
        <taxon>Sphingomonas</taxon>
    </lineage>
</organism>
<feature type="compositionally biased region" description="Basic and acidic residues" evidence="1">
    <location>
        <begin position="37"/>
        <end position="51"/>
    </location>
</feature>
<proteinExistence type="predicted"/>
<protein>
    <submittedName>
        <fullName evidence="2">Uncharacterized protein</fullName>
    </submittedName>
</protein>
<comment type="caution">
    <text evidence="2">The sequence shown here is derived from an EMBL/GenBank/DDBJ whole genome shotgun (WGS) entry which is preliminary data.</text>
</comment>
<feature type="compositionally biased region" description="Basic and acidic residues" evidence="1">
    <location>
        <begin position="1"/>
        <end position="20"/>
    </location>
</feature>
<dbReference type="EMBL" id="BAAAES010000009">
    <property type="protein sequence ID" value="GAA0672998.1"/>
    <property type="molecule type" value="Genomic_DNA"/>
</dbReference>
<dbReference type="Proteomes" id="UP001500238">
    <property type="component" value="Unassembled WGS sequence"/>
</dbReference>
<name>A0ABN1HYD8_9SPHN</name>
<accession>A0ABN1HYD8</accession>
<evidence type="ECO:0000313" key="2">
    <source>
        <dbReference type="EMBL" id="GAA0672998.1"/>
    </source>
</evidence>
<feature type="region of interest" description="Disordered" evidence="1">
    <location>
        <begin position="1"/>
        <end position="51"/>
    </location>
</feature>